<name>A0A3T0II31_9CAUD</name>
<keyword evidence="1" id="KW-0472">Membrane</keyword>
<evidence type="ECO:0000313" key="3">
    <source>
        <dbReference type="Proteomes" id="UP000288674"/>
    </source>
</evidence>
<reference evidence="2 3" key="1">
    <citation type="submission" date="2018-12" db="EMBL/GenBank/DDBJ databases">
        <title>Characterization of novel siphovirus infecting Emetic Bacillus cereus.</title>
        <authorList>
            <person name="Hu X."/>
            <person name="Wan X."/>
            <person name="Geng P."/>
            <person name="Yuan Z."/>
        </authorList>
    </citation>
    <scope>NUCLEOTIDE SEQUENCE [LARGE SCALE GENOMIC DNA]</scope>
</reference>
<protein>
    <submittedName>
        <fullName evidence="2">Uncharacterized protein</fullName>
    </submittedName>
</protein>
<sequence length="51" mass="5985">MMMYLAWYSFIVMLITFVFSLTKDGVSSSVRLVTLVMFFPVVLFFGLYIFL</sequence>
<evidence type="ECO:0000256" key="1">
    <source>
        <dbReference type="SAM" id="Phobius"/>
    </source>
</evidence>
<accession>A0A3T0II31</accession>
<dbReference type="Proteomes" id="UP000288674">
    <property type="component" value="Segment"/>
</dbReference>
<keyword evidence="3" id="KW-1185">Reference proteome</keyword>
<keyword evidence="1" id="KW-0812">Transmembrane</keyword>
<keyword evidence="1" id="KW-1133">Transmembrane helix</keyword>
<dbReference type="EMBL" id="MK288022">
    <property type="protein sequence ID" value="AZU99031.1"/>
    <property type="molecule type" value="Genomic_DNA"/>
</dbReference>
<gene>
    <name evidence="2" type="ORF">pW4_8</name>
</gene>
<evidence type="ECO:0000313" key="2">
    <source>
        <dbReference type="EMBL" id="AZU99031.1"/>
    </source>
</evidence>
<organism evidence="2 3">
    <name type="scientific">Bacillus phage pW4</name>
    <dbReference type="NCBI Taxonomy" id="2500560"/>
    <lineage>
        <taxon>Viruses</taxon>
        <taxon>Duplodnaviria</taxon>
        <taxon>Heunggongvirae</taxon>
        <taxon>Uroviricota</taxon>
        <taxon>Caudoviricetes</taxon>
        <taxon>Sejongvirinae</taxon>
        <taxon>Yihwangvirus</taxon>
        <taxon>Yihwangvirus pW4</taxon>
    </lineage>
</organism>
<feature type="transmembrane region" description="Helical" evidence="1">
    <location>
        <begin position="30"/>
        <end position="50"/>
    </location>
</feature>
<proteinExistence type="predicted"/>